<evidence type="ECO:0000256" key="3">
    <source>
        <dbReference type="SAM" id="MobiDB-lite"/>
    </source>
</evidence>
<dbReference type="RefSeq" id="XP_001011209.2">
    <property type="nucleotide sequence ID" value="XM_001011209.3"/>
</dbReference>
<feature type="compositionally biased region" description="Low complexity" evidence="3">
    <location>
        <begin position="746"/>
        <end position="755"/>
    </location>
</feature>
<feature type="compositionally biased region" description="Low complexity" evidence="3">
    <location>
        <begin position="840"/>
        <end position="865"/>
    </location>
</feature>
<dbReference type="SMART" id="SM00698">
    <property type="entry name" value="MORN"/>
    <property type="match status" value="2"/>
</dbReference>
<dbReference type="InParanoid" id="I7M7C4"/>
<reference evidence="4" key="2">
    <citation type="submission" date="2014-02" db="EMBL/GenBank/DDBJ databases">
        <title>Annotation update of Tetrahymena thermophila SB210.</title>
        <authorList>
            <person name="Bidwell S."/>
            <person name="Michalis H.M."/>
            <person name="Zafar N."/>
            <person name="Joardar V."/>
            <person name="Miao W."/>
            <person name="Russ C."/>
            <person name="Eisen J."/>
            <person name="Wu M."/>
            <person name="Wu D."/>
            <person name="Nierman W."/>
            <person name="Orias E."/>
            <person name="Delcher A."/>
            <person name="Salzberg S."/>
            <person name="Coyne R."/>
        </authorList>
    </citation>
    <scope>NUCLEOTIDE SEQUENCE</scope>
    <source>
        <strain evidence="4">SB210</strain>
    </source>
</reference>
<feature type="region of interest" description="Disordered" evidence="3">
    <location>
        <begin position="839"/>
        <end position="866"/>
    </location>
</feature>
<feature type="compositionally biased region" description="Polar residues" evidence="3">
    <location>
        <begin position="716"/>
        <end position="728"/>
    </location>
</feature>
<feature type="region of interest" description="Disordered" evidence="3">
    <location>
        <begin position="796"/>
        <end position="826"/>
    </location>
</feature>
<feature type="region of interest" description="Disordered" evidence="3">
    <location>
        <begin position="431"/>
        <end position="491"/>
    </location>
</feature>
<feature type="compositionally biased region" description="Low complexity" evidence="3">
    <location>
        <begin position="802"/>
        <end position="812"/>
    </location>
</feature>
<feature type="compositionally biased region" description="Polar residues" evidence="3">
    <location>
        <begin position="481"/>
        <end position="491"/>
    </location>
</feature>
<feature type="compositionally biased region" description="Basic residues" evidence="3">
    <location>
        <begin position="463"/>
        <end position="472"/>
    </location>
</feature>
<accession>I7M7C4</accession>
<dbReference type="GeneID" id="7836627"/>
<dbReference type="InterPro" id="IPR052849">
    <property type="entry name" value="MORN_repeat_protein"/>
</dbReference>
<proteinExistence type="predicted"/>
<feature type="compositionally biased region" description="Low complexity" evidence="3">
    <location>
        <begin position="729"/>
        <end position="739"/>
    </location>
</feature>
<evidence type="ECO:0000313" key="4">
    <source>
        <dbReference type="EMBL" id="EAR90964.2"/>
    </source>
</evidence>
<dbReference type="Gene3D" id="2.20.110.10">
    <property type="entry name" value="Histone H3 K4-specific methyltransferase SET7/9 N-terminal domain"/>
    <property type="match status" value="2"/>
</dbReference>
<gene>
    <name evidence="4" type="ORF">TTHERM_00145690</name>
</gene>
<dbReference type="PANTHER" id="PTHR46917">
    <property type="entry name" value="MORN REPEAT-CONTAINING PROTEIN 2"/>
    <property type="match status" value="1"/>
</dbReference>
<dbReference type="STRING" id="312017.I7M7C4"/>
<keyword evidence="5" id="KW-1185">Reference proteome</keyword>
<feature type="coiled-coil region" evidence="2">
    <location>
        <begin position="914"/>
        <end position="971"/>
    </location>
</feature>
<dbReference type="eggNOG" id="KOG0229">
    <property type="taxonomic scope" value="Eukaryota"/>
</dbReference>
<name>I7M7C4_TETTS</name>
<keyword evidence="1" id="KW-0677">Repeat</keyword>
<evidence type="ECO:0000256" key="2">
    <source>
        <dbReference type="SAM" id="Coils"/>
    </source>
</evidence>
<keyword evidence="2" id="KW-0175">Coiled coil</keyword>
<reference evidence="4" key="1">
    <citation type="submission" date="2008-09" db="EMBL/GenBank/DDBJ databases">
        <authorList>
            <person name="Eisen J.A."/>
            <person name="Wu M."/>
            <person name="Wu D."/>
            <person name="Nierman W.C."/>
            <person name="Orias E."/>
            <person name="Delcher A.L."/>
            <person name="Salzberg S.L."/>
        </authorList>
    </citation>
    <scope>NUCLEOTIDE SEQUENCE</scope>
    <source>
        <strain evidence="4">SB210</strain>
    </source>
</reference>
<evidence type="ECO:0000256" key="1">
    <source>
        <dbReference type="ARBA" id="ARBA00022737"/>
    </source>
</evidence>
<dbReference type="Proteomes" id="UP000009168">
    <property type="component" value="Unassembled WGS sequence"/>
</dbReference>
<protein>
    <submittedName>
        <fullName evidence="4">MORN motif protein</fullName>
    </submittedName>
</protein>
<evidence type="ECO:0000313" key="5">
    <source>
        <dbReference type="Proteomes" id="UP000009168"/>
    </source>
</evidence>
<dbReference type="SUPFAM" id="SSF82185">
    <property type="entry name" value="Histone H3 K4-specific methyltransferase SET7/9 N-terminal domain"/>
    <property type="match status" value="2"/>
</dbReference>
<feature type="region of interest" description="Disordered" evidence="3">
    <location>
        <begin position="716"/>
        <end position="760"/>
    </location>
</feature>
<dbReference type="Pfam" id="PF02493">
    <property type="entry name" value="MORN"/>
    <property type="match status" value="3"/>
</dbReference>
<organism evidence="4 5">
    <name type="scientific">Tetrahymena thermophila (strain SB210)</name>
    <dbReference type="NCBI Taxonomy" id="312017"/>
    <lineage>
        <taxon>Eukaryota</taxon>
        <taxon>Sar</taxon>
        <taxon>Alveolata</taxon>
        <taxon>Ciliophora</taxon>
        <taxon>Intramacronucleata</taxon>
        <taxon>Oligohymenophorea</taxon>
        <taxon>Hymenostomatida</taxon>
        <taxon>Tetrahymenina</taxon>
        <taxon>Tetrahymenidae</taxon>
        <taxon>Tetrahymena</taxon>
    </lineage>
</organism>
<dbReference type="EMBL" id="GG662793">
    <property type="protein sequence ID" value="EAR90964.2"/>
    <property type="molecule type" value="Genomic_DNA"/>
</dbReference>
<dbReference type="KEGG" id="tet:TTHERM_00145690"/>
<feature type="compositionally biased region" description="Low complexity" evidence="3">
    <location>
        <begin position="431"/>
        <end position="448"/>
    </location>
</feature>
<dbReference type="PANTHER" id="PTHR46917:SF1">
    <property type="entry name" value="MORN REPEAT-CONTAINING PROTEIN 2"/>
    <property type="match status" value="1"/>
</dbReference>
<dbReference type="InterPro" id="IPR003409">
    <property type="entry name" value="MORN"/>
</dbReference>
<sequence>MFLWDSGDFYVGEWKDNKINGQGIIYFSSGGYLEGQFINSVVNNKSLLVFPNNDKYFANWKQGHLDGKVTMLFKGTKKQIIAIYENGQFRKVESIKENIKEVKSVKEFQQKYDISKLIQKYSALLSNGVSSNKLQDNQEQIIFSKINFQDGGFFIGITQNNIPNGLGLFQYSDQKFDCGFYKNGFLNGNGRKNFPNGDFYEGSFNQGKFEGEGLIFHKLQNTYYFGIFKDNILVNEQQKGEGYPKEMLNKQKNLKRQNGFNYNGEVVSQDWMKLSIFHNLQFIGNIGRQDQNKVLKSNQNQPNNQFCLSAHTTSRVKDNTQKYHQKNLDTVYYLNQKMRTTQNAQTNTKVSKENILQMDKGVQAIHRKNQGSLDLTRVPCIDQNFNSLQKTKSEYMTLQTFNDNNLSNFYIQLQQPLQQQQINQVQSQQQQINQTQSQQSLPNSQQQPKNEQQEDFDEECGRQRKLSTKARRQSPYLSPLSRPNSSQKQSIAIHSPQFEIKQKKILNSPQTYNLNKYNKMIGYFQQKNLIKKDLSLNSNQNQDFRAQSPIEKIQKTKNQKTNPIDLKKLNQFNKNNQQNIHNINNNTGQLQNISPLITQKSQPCLILTNSPESYIKISEHQIINQSSQQIPFNNNSDNIQNEKSPHNKIEEGFDCESQKDISIEAQRTKCDSQGDLIQYENNRTSYLSQPSIQKPKNSIATVVNLNKQQSYENKGMSATHNSYLNDTPSRQSYKSSNSQNKDKSKQNLSQNQKQSIPLQSEEAMRHYYQTRIKKQAPEEIHLKEYHLKNKLQTTLSTKNIGSNNRNNSSNSNALGLFEQKNTTQNSKIKEMEKKKNTLVNQNKNKSGQNQQQKSKLQGNKSQQQKPLKGLLSVKSQDNLVKDAVCSFSSLQEQQVAVTQPDESQKSKFFKIEQLQIQEDDLQFIQEQEQQIKNEIIQNDQKSLEQSYEFQENNENNENKNLLNQKQNYQQANIRKSDCLISNSPKKQNEKGIENIKLMKVISTENEIQNNENSQINSNKEQSQIQNNLKSTISDQIRHILHMQKVQNNQKHKFSMKPFLLQGNQSKFNQNQENRRSENQISQTLNQFSQEIQNQNTLNLQIKSKSKIDEILMKKEQYQSIFPADNLQNKQERHILTPFHPAKTPQHKEIQSTNSYQLKAQTNESIRSFNQKMSSYMSFQERINAIGQCIYKKDWNATQSFNSIASLSRNNSVIIEKNQNSEDNLNIINTFSSNNINSKEELQQKSDQTNQLCQQPLQNNVNQLVANYFQAQNNVSELNIQVTSKQSTNEQDMQSDPINIVESNFDLEVINIEQEKQESSVDSKQKHDYIFDGIVQSNYNSLVSEEKIILQQFETNSLQSSQKLKCLQEQTKQSQPEQLTNLPVENIEKQLQYEEPCNDNYNFGILKTEEGEGDSINKNDLACLQLKGMNESDLFNDQSEKSSNINELQIDQKLFNEEDLLGLNALDEIFSQNSGSMCSFTPPKQQDVGKSHFNQQQKAKDGLYFNQKIEQTNDKDLDSDLEFKNIFNFQLNLDNLDIFSINQESQSFNNQNSCTTNGINNQNSGEIGDLSGLSPINMKESNLDDQFQQEQMITEFHFYEDLLLQQKNDICDLNQKEENNKYNQKYKPILESIQEMVAEDQYTSPKKKQKNCQRQTSKSNQDLDLIVQQIQF</sequence>